<sequence length="159" mass="16970">MQAGLQPESMSFFGEVLFLLAGLKACVLLSNLPPTWRVSFVNEVFLPSGVLEYAVPASSLSPSCSVALYSVGTRLETPAEYELSGDLVLVNTLHAEFELAKRALRLAFVTVEANAVQFAASASNTSGLVQELELAGALNYPVALSECNESAPMVEVRRS</sequence>
<dbReference type="OrthoDB" id="61900at2759"/>
<protein>
    <submittedName>
        <fullName evidence="1">Unnamed protein product</fullName>
    </submittedName>
</protein>
<keyword evidence="2" id="KW-1185">Reference proteome</keyword>
<comment type="caution">
    <text evidence="1">The sequence shown here is derived from an EMBL/GenBank/DDBJ whole genome shotgun (WGS) entry which is preliminary data.</text>
</comment>
<dbReference type="AlphaFoldDB" id="A0A9W6TZV1"/>
<reference evidence="1" key="1">
    <citation type="submission" date="2023-04" db="EMBL/GenBank/DDBJ databases">
        <title>Phytophthora lilii NBRC 32176.</title>
        <authorList>
            <person name="Ichikawa N."/>
            <person name="Sato H."/>
            <person name="Tonouchi N."/>
        </authorList>
    </citation>
    <scope>NUCLEOTIDE SEQUENCE</scope>
    <source>
        <strain evidence="1">NBRC 32176</strain>
    </source>
</reference>
<organism evidence="1 2">
    <name type="scientific">Phytophthora lilii</name>
    <dbReference type="NCBI Taxonomy" id="2077276"/>
    <lineage>
        <taxon>Eukaryota</taxon>
        <taxon>Sar</taxon>
        <taxon>Stramenopiles</taxon>
        <taxon>Oomycota</taxon>
        <taxon>Peronosporomycetes</taxon>
        <taxon>Peronosporales</taxon>
        <taxon>Peronosporaceae</taxon>
        <taxon>Phytophthora</taxon>
    </lineage>
</organism>
<evidence type="ECO:0000313" key="1">
    <source>
        <dbReference type="EMBL" id="GMF23171.1"/>
    </source>
</evidence>
<evidence type="ECO:0000313" key="2">
    <source>
        <dbReference type="Proteomes" id="UP001165083"/>
    </source>
</evidence>
<name>A0A9W6TZV1_9STRA</name>
<gene>
    <name evidence="1" type="ORF">Plil01_000932100</name>
</gene>
<proteinExistence type="predicted"/>
<accession>A0A9W6TZV1</accession>
<dbReference type="Proteomes" id="UP001165083">
    <property type="component" value="Unassembled WGS sequence"/>
</dbReference>
<dbReference type="EMBL" id="BSXW01000465">
    <property type="protein sequence ID" value="GMF23171.1"/>
    <property type="molecule type" value="Genomic_DNA"/>
</dbReference>